<sequence length="200" mass="22386">MSKVAALYVQTDGIYYGLPDVDPWDEKRDARIYNGPYPVVAHPPCARWGKYWSGGPSAKVKRKLGDDANCFASALHCVKLWGGVLEHPAYSKAWQWFGLTKPHRDGGWYPGILHEGWVCHVEQGHYGHKAQKATWLFVKGAKPFELKWGPSKSSARLDKGYHSSAERVSGHLALIPRITARECAATSSEFRDLLIRIANV</sequence>
<comment type="caution">
    <text evidence="1">The sequence shown here is derived from an EMBL/GenBank/DDBJ whole genome shotgun (WGS) entry which is preliminary data.</text>
</comment>
<gene>
    <name evidence="1" type="ORF">LCGC14_2753990</name>
</gene>
<organism evidence="1">
    <name type="scientific">marine sediment metagenome</name>
    <dbReference type="NCBI Taxonomy" id="412755"/>
    <lineage>
        <taxon>unclassified sequences</taxon>
        <taxon>metagenomes</taxon>
        <taxon>ecological metagenomes</taxon>
    </lineage>
</organism>
<evidence type="ECO:0000313" key="1">
    <source>
        <dbReference type="EMBL" id="KKK87361.1"/>
    </source>
</evidence>
<accession>A0A0F9BSN2</accession>
<dbReference type="EMBL" id="LAZR01050435">
    <property type="protein sequence ID" value="KKK87361.1"/>
    <property type="molecule type" value="Genomic_DNA"/>
</dbReference>
<dbReference type="AlphaFoldDB" id="A0A0F9BSN2"/>
<proteinExistence type="predicted"/>
<reference evidence="1" key="1">
    <citation type="journal article" date="2015" name="Nature">
        <title>Complex archaea that bridge the gap between prokaryotes and eukaryotes.</title>
        <authorList>
            <person name="Spang A."/>
            <person name="Saw J.H."/>
            <person name="Jorgensen S.L."/>
            <person name="Zaremba-Niedzwiedzka K."/>
            <person name="Martijn J."/>
            <person name="Lind A.E."/>
            <person name="van Eijk R."/>
            <person name="Schleper C."/>
            <person name="Guy L."/>
            <person name="Ettema T.J."/>
        </authorList>
    </citation>
    <scope>NUCLEOTIDE SEQUENCE</scope>
</reference>
<protein>
    <submittedName>
        <fullName evidence="1">Uncharacterized protein</fullName>
    </submittedName>
</protein>
<name>A0A0F9BSN2_9ZZZZ</name>